<organism evidence="1 2">
    <name type="scientific">Flavimobilis rhizosphaerae</name>
    <dbReference type="NCBI Taxonomy" id="2775421"/>
    <lineage>
        <taxon>Bacteria</taxon>
        <taxon>Bacillati</taxon>
        <taxon>Actinomycetota</taxon>
        <taxon>Actinomycetes</taxon>
        <taxon>Micrococcales</taxon>
        <taxon>Jonesiaceae</taxon>
        <taxon>Flavimobilis</taxon>
    </lineage>
</organism>
<reference evidence="1 2" key="1">
    <citation type="submission" date="2020-09" db="EMBL/GenBank/DDBJ databases">
        <title>Flavimobilis rhizosphaerae sp. nov., isolated from rhizosphere soil of Spartina alterniflora.</title>
        <authorList>
            <person name="Hanqin C."/>
        </authorList>
    </citation>
    <scope>NUCLEOTIDE SEQUENCE [LARGE SCALE GENOMIC DNA]</scope>
    <source>
        <strain evidence="1 2">GY 10621</strain>
    </source>
</reference>
<dbReference type="Gene3D" id="3.30.530.20">
    <property type="match status" value="1"/>
</dbReference>
<dbReference type="EMBL" id="JACZDF010000003">
    <property type="protein sequence ID" value="MBD9699264.1"/>
    <property type="molecule type" value="Genomic_DNA"/>
</dbReference>
<evidence type="ECO:0000313" key="1">
    <source>
        <dbReference type="EMBL" id="MBD9699264.1"/>
    </source>
</evidence>
<sequence>MVRRPSLRAALTTGAILSTLAVLPVLRTWAMQWGSTEAELDATLPGDELTPAADHVVTRAVTIDAPADAVWPWLVQLGKGRGGFYSYDVLENLVGLGIRSTDRIETHLQDLAVGDPVHLAEDLALRVTTLEPGRALVLAGLPEGHDPGAQMPFRFTWAFVLEEQPGGTSRLVVRERYEYVRRSAALVVEPVTFASWLMTQQMLRGIRARAERPLPTPAR</sequence>
<name>A0ABR9DQP3_9MICO</name>
<comment type="caution">
    <text evidence="1">The sequence shown here is derived from an EMBL/GenBank/DDBJ whole genome shotgun (WGS) entry which is preliminary data.</text>
</comment>
<dbReference type="SUPFAM" id="SSF55961">
    <property type="entry name" value="Bet v1-like"/>
    <property type="match status" value="1"/>
</dbReference>
<proteinExistence type="predicted"/>
<gene>
    <name evidence="1" type="ORF">IGS67_07140</name>
</gene>
<dbReference type="RefSeq" id="WP_192279188.1">
    <property type="nucleotide sequence ID" value="NZ_JACZDF010000003.1"/>
</dbReference>
<dbReference type="InterPro" id="IPR023393">
    <property type="entry name" value="START-like_dom_sf"/>
</dbReference>
<keyword evidence="2" id="KW-1185">Reference proteome</keyword>
<evidence type="ECO:0000313" key="2">
    <source>
        <dbReference type="Proteomes" id="UP000642107"/>
    </source>
</evidence>
<protein>
    <submittedName>
        <fullName evidence="1">SRPBCC family protein</fullName>
    </submittedName>
</protein>
<dbReference type="Proteomes" id="UP000642107">
    <property type="component" value="Unassembled WGS sequence"/>
</dbReference>
<accession>A0ABR9DQP3</accession>